<evidence type="ECO:0000313" key="11">
    <source>
        <dbReference type="Proteomes" id="UP000654075"/>
    </source>
</evidence>
<keyword evidence="3" id="KW-0639">Primosome</keyword>
<keyword evidence="6" id="KW-0408">Iron</keyword>
<organism evidence="10 11">
    <name type="scientific">Polarella glacialis</name>
    <name type="common">Dinoflagellate</name>
    <dbReference type="NCBI Taxonomy" id="89957"/>
    <lineage>
        <taxon>Eukaryota</taxon>
        <taxon>Sar</taxon>
        <taxon>Alveolata</taxon>
        <taxon>Dinophyceae</taxon>
        <taxon>Suessiales</taxon>
        <taxon>Suessiaceae</taxon>
        <taxon>Polarella</taxon>
    </lineage>
</organism>
<sequence>MQKVRKDPEPATKGSNGGILPLGAIGSDDLGISLYSTPPNVEVSIREFEDFTKDRLKILHAIDRNCSYDSRLENMPELRPKLAKDLSECRMHMGYPLLKDQRDSFLIDKAEFIRRDGISHYALRLAFCKTRDARDWFLRQEQRLFVLRFDVLSPEAKEAFLESSGVRCTRFEANANLSLEMLQRSTAGAKIWRTEGSRPEYENNFYEMPFQEVTPVLISQRRVVVKGGKAYVPSSALKLILAKKFKDVLAASLDVAFQGLPTALSDPRVGGFLRDLQDYGLQLLVAPKSNAEDPGEKLTMQNFEDFMVRSFPPCMRRLVEKQRDMKKHLKHSGRLQLRPFLKDCGFTIDDSFRWWKQVLKTPTNCPHGLCLGTVERKIVQGFATLRCSVACQHRAWIARADGGCQWQWTTRGRGSVTGAVKSEEALGEQPNTNDQGTHGEKALIVEVSDLFDDMGGPGAQTDCSAVSPATLLVSPAAPEQTSSQSAAPQQVMTRASDANCQPAAPDQTASQSAAPEQVMTRAGDANCQPAAPDQTTSQSAAPEQVMTKKVKQTASQQPKAEAPEAAVQNKGRLPASSPGADCQPAAPEQAPSPATPKSEPDVVAKVDPQYSFRHRIWGSPKKPLQDKFLGAHPKSQKNKPGNPGRVEWGTFADCRLCELVKCPPGLKAKHHGSKCHFCSVRIQWWARKFKYGQSLHDFSADQLELVRRESVAARDQWLESPASQPAAPAPAPAPAPDQTASQPAAPEQVMTPEKVKQTASRQPKAEAPEAAVQNKVAKKKKALNSAAEAIAQKTSKKPKVCKCQNAALCRRVARIVRYVIERRSRARSAVTAALEGYRAESDSLGAATVIIGVLGPEEKNHLLRLLTDEGDGGVRQQADVALHLAKDPTPSVKKAVASACVAVVRFRAKSNQLLGTSIGPRLWRTASGQGRLKKLGRPSVVNNRKVCQTVRDYLLQHSSYTAKRIKVAGKIVQVRNLKRSRRALWTSSAQMQKLLCLRAWYTHLGKHQSHFKKLKCRSDVCTFCHKYDKVFLPSLRTLLSQSESKMIAHQPDYWKAIQVYWNSLKLQGKTDPDDQCSLQYVRAAIKYMRRMLAARAALPVPDVAGALGARLDFHKDEADAMAALAKANVILECCEHHFSGVKRQHGFREDKVDNLEHHCVDIQLDFMENMTTPLGPEEAQDWFWATARQSITTLGFYAHYWLNGVEHHQYFHFISDILNHDSAFAVQAFGDLLLRLGLSDQHTVLHVFADCGPHFRSYEFLWCLVEVCKSKFPTVFLHFLLEHHGKGRNDGQFGLQRRWAVDYARDHVISDVSDMKGALEAGAMMTMSLDPPPAGPSYHIVVFTPAAKPKFVDKLDNSKTDLQIEYTYCLRIQRHPVPMYVAVIKDFVYSDRSTDEQKGVSIGNVVMKRQPAKEESWRVSYRKTEPEKDNLNVGVLQRRLDHQKHAKLANLASRADPEIVKLARDQRREAKRKAKYLRAALADEGGFWVGQEVGMWRCAACGLRTEDPGDGAGRLPRLELAQMATSSSSAHCRRLIVAGGFDFASERALSVLLIMPCVSGALNAPMDP</sequence>
<accession>A0A813DNP4</accession>
<evidence type="ECO:0000256" key="5">
    <source>
        <dbReference type="ARBA" id="ARBA00022723"/>
    </source>
</evidence>
<evidence type="ECO:0000256" key="1">
    <source>
        <dbReference type="ARBA" id="ARBA00001966"/>
    </source>
</evidence>
<dbReference type="GO" id="GO:0046872">
    <property type="term" value="F:metal ion binding"/>
    <property type="evidence" value="ECO:0007669"/>
    <property type="project" value="UniProtKB-KW"/>
</dbReference>
<proteinExistence type="predicted"/>
<evidence type="ECO:0000313" key="10">
    <source>
        <dbReference type="EMBL" id="CAE8589514.1"/>
    </source>
</evidence>
<feature type="region of interest" description="Disordered" evidence="8">
    <location>
        <begin position="475"/>
        <end position="602"/>
    </location>
</feature>
<feature type="region of interest" description="Disordered" evidence="8">
    <location>
        <begin position="621"/>
        <end position="645"/>
    </location>
</feature>
<dbReference type="PANTHER" id="PTHR10537:SF3">
    <property type="entry name" value="DNA PRIMASE LARGE SUBUNIT"/>
    <property type="match status" value="1"/>
</dbReference>
<dbReference type="GO" id="GO:0051539">
    <property type="term" value="F:4 iron, 4 sulfur cluster binding"/>
    <property type="evidence" value="ECO:0007669"/>
    <property type="project" value="UniProtKB-KW"/>
</dbReference>
<dbReference type="OrthoDB" id="421393at2759"/>
<dbReference type="Pfam" id="PF04104">
    <property type="entry name" value="DNA_primase_lrg"/>
    <property type="match status" value="1"/>
</dbReference>
<keyword evidence="7" id="KW-0411">Iron-sulfur</keyword>
<dbReference type="GO" id="GO:0005658">
    <property type="term" value="C:alpha DNA polymerase:primase complex"/>
    <property type="evidence" value="ECO:0007669"/>
    <property type="project" value="TreeGrafter"/>
</dbReference>
<dbReference type="Pfam" id="PF26466">
    <property type="entry name" value="DNA_primase_lrg_N"/>
    <property type="match status" value="1"/>
</dbReference>
<evidence type="ECO:0000256" key="8">
    <source>
        <dbReference type="SAM" id="MobiDB-lite"/>
    </source>
</evidence>
<dbReference type="InterPro" id="IPR058560">
    <property type="entry name" value="DNA_primase_C"/>
</dbReference>
<feature type="compositionally biased region" description="Basic and acidic residues" evidence="8">
    <location>
        <begin position="1"/>
        <end position="10"/>
    </location>
</feature>
<feature type="domain" description="DNA primase large subunit C-terminal" evidence="9">
    <location>
        <begin position="309"/>
        <end position="361"/>
    </location>
</feature>
<comment type="cofactor">
    <cofactor evidence="1">
        <name>[4Fe-4S] cluster</name>
        <dbReference type="ChEBI" id="CHEBI:49883"/>
    </cofactor>
</comment>
<gene>
    <name evidence="10" type="ORF">PGLA1383_LOCUS8271</name>
</gene>
<evidence type="ECO:0000256" key="3">
    <source>
        <dbReference type="ARBA" id="ARBA00022515"/>
    </source>
</evidence>
<dbReference type="GO" id="GO:0006269">
    <property type="term" value="P:DNA replication, synthesis of primer"/>
    <property type="evidence" value="ECO:0007669"/>
    <property type="project" value="UniProtKB-KW"/>
</dbReference>
<feature type="compositionally biased region" description="Polar residues" evidence="8">
    <location>
        <begin position="479"/>
        <end position="499"/>
    </location>
</feature>
<keyword evidence="2" id="KW-0004">4Fe-4S</keyword>
<evidence type="ECO:0000256" key="6">
    <source>
        <dbReference type="ARBA" id="ARBA00023004"/>
    </source>
</evidence>
<protein>
    <recommendedName>
        <fullName evidence="9">DNA primase large subunit C-terminal domain-containing protein</fullName>
    </recommendedName>
</protein>
<reference evidence="10" key="1">
    <citation type="submission" date="2021-02" db="EMBL/GenBank/DDBJ databases">
        <authorList>
            <person name="Dougan E. K."/>
            <person name="Rhodes N."/>
            <person name="Thang M."/>
            <person name="Chan C."/>
        </authorList>
    </citation>
    <scope>NUCLEOTIDE SEQUENCE</scope>
</reference>
<feature type="region of interest" description="Disordered" evidence="8">
    <location>
        <begin position="1"/>
        <end position="20"/>
    </location>
</feature>
<evidence type="ECO:0000256" key="4">
    <source>
        <dbReference type="ARBA" id="ARBA00022705"/>
    </source>
</evidence>
<dbReference type="EMBL" id="CAJNNV010003735">
    <property type="protein sequence ID" value="CAE8589514.1"/>
    <property type="molecule type" value="Genomic_DNA"/>
</dbReference>
<feature type="compositionally biased region" description="Low complexity" evidence="8">
    <location>
        <begin position="736"/>
        <end position="746"/>
    </location>
</feature>
<dbReference type="Gene3D" id="1.20.930.80">
    <property type="match status" value="1"/>
</dbReference>
<name>A0A813DNP4_POLGL</name>
<keyword evidence="4" id="KW-0235">DNA replication</keyword>
<feature type="region of interest" description="Disordered" evidence="8">
    <location>
        <begin position="716"/>
        <end position="778"/>
    </location>
</feature>
<evidence type="ECO:0000259" key="9">
    <source>
        <dbReference type="Pfam" id="PF04104"/>
    </source>
</evidence>
<keyword evidence="5" id="KW-0479">Metal-binding</keyword>
<evidence type="ECO:0000256" key="2">
    <source>
        <dbReference type="ARBA" id="ARBA00022485"/>
    </source>
</evidence>
<feature type="compositionally biased region" description="Low complexity" evidence="8">
    <location>
        <begin position="584"/>
        <end position="596"/>
    </location>
</feature>
<evidence type="ECO:0000256" key="7">
    <source>
        <dbReference type="ARBA" id="ARBA00023014"/>
    </source>
</evidence>
<dbReference type="InterPro" id="IPR007238">
    <property type="entry name" value="DNA_primase_lsu_euk/arc"/>
</dbReference>
<dbReference type="GO" id="GO:0006270">
    <property type="term" value="P:DNA replication initiation"/>
    <property type="evidence" value="ECO:0007669"/>
    <property type="project" value="TreeGrafter"/>
</dbReference>
<comment type="caution">
    <text evidence="10">The sequence shown here is derived from an EMBL/GenBank/DDBJ whole genome shotgun (WGS) entry which is preliminary data.</text>
</comment>
<dbReference type="PANTHER" id="PTHR10537">
    <property type="entry name" value="DNA PRIMASE LARGE SUBUNIT"/>
    <property type="match status" value="1"/>
</dbReference>
<dbReference type="Proteomes" id="UP000654075">
    <property type="component" value="Unassembled WGS sequence"/>
</dbReference>
<keyword evidence="11" id="KW-1185">Reference proteome</keyword>